<keyword evidence="2 6" id="KW-0819">tRNA processing</keyword>
<keyword evidence="10" id="KW-1185">Reference proteome</keyword>
<proteinExistence type="inferred from homology"/>
<dbReference type="PANTHER" id="PTHR47649">
    <property type="entry name" value="RIBONUCLEASE D"/>
    <property type="match status" value="1"/>
</dbReference>
<dbReference type="InterPro" id="IPR044876">
    <property type="entry name" value="HRDC_dom_sf"/>
</dbReference>
<sequence>MMITTTQELADACARLSKAPYITVDTEFLRETTFWPKLCVVQLADDVKPEVVDALAPGIDLSPLFELMADEAVLKVFHSGRQDIEIFHHLSGKVPHPVFDTQVAAMVLGFGDSISYDQLVGRTTGASIDKSSRFTDWSRRPLSDEQVAYAIADVTHLREVYEKLAADLEKRGRADWLLEEMEVLTSPSTYESHPEDAWQRFRTRLRKPRELAVMIEVAAWREREAQSRDVPRSRVLKDDALVEIATRAPRTVDALASLRAFPRGYERSRAGQEIIEAVTRGVERDPESLPAMERERGGGGNPATVELLKVLLRMIAERHAVAAKVLANVDDLERIAADDEADVAALSGWRRELFGEQALKLKAGTLALAVERGRVVAVERDPAEDGPLPAPKPRHRKRRNGGGAARASETAAAPDQ</sequence>
<dbReference type="Pfam" id="PF01612">
    <property type="entry name" value="DNA_pol_A_exo1"/>
    <property type="match status" value="1"/>
</dbReference>
<dbReference type="Gene3D" id="3.30.420.10">
    <property type="entry name" value="Ribonuclease H-like superfamily/Ribonuclease H"/>
    <property type="match status" value="1"/>
</dbReference>
<evidence type="ECO:0000313" key="9">
    <source>
        <dbReference type="EMBL" id="MDR4307013.1"/>
    </source>
</evidence>
<evidence type="ECO:0000256" key="6">
    <source>
        <dbReference type="HAMAP-Rule" id="MF_01899"/>
    </source>
</evidence>
<evidence type="ECO:0000259" key="8">
    <source>
        <dbReference type="PROSITE" id="PS50967"/>
    </source>
</evidence>
<dbReference type="InterPro" id="IPR012337">
    <property type="entry name" value="RNaseH-like_sf"/>
</dbReference>
<dbReference type="InterPro" id="IPR010997">
    <property type="entry name" value="HRDC-like_sf"/>
</dbReference>
<keyword evidence="1 6" id="KW-0963">Cytoplasm</keyword>
<evidence type="ECO:0000256" key="3">
    <source>
        <dbReference type="ARBA" id="ARBA00022722"/>
    </source>
</evidence>
<reference evidence="9" key="1">
    <citation type="submission" date="2020-10" db="EMBL/GenBank/DDBJ databases">
        <authorList>
            <person name="Abbas A."/>
            <person name="Razzaq R."/>
            <person name="Waqas M."/>
            <person name="Abbas N."/>
            <person name="Nielsen T.K."/>
            <person name="Hansen L.H."/>
            <person name="Hussain S."/>
            <person name="Shahid M."/>
        </authorList>
    </citation>
    <scope>NUCLEOTIDE SEQUENCE</scope>
    <source>
        <strain evidence="9">S14</strain>
    </source>
</reference>
<comment type="catalytic activity">
    <reaction evidence="6">
        <text>Exonucleolytic cleavage that removes extra residues from the 3'-terminus of tRNA to produce 5'-mononucleotides.</text>
        <dbReference type="EC" id="3.1.13.5"/>
    </reaction>
</comment>
<comment type="function">
    <text evidence="6">Exonuclease involved in the 3' processing of various precursor tRNAs. Initiates hydrolysis at the 3'-terminus of an RNA molecule and releases 5'-mononucleotides.</text>
</comment>
<dbReference type="Proteomes" id="UP001181622">
    <property type="component" value="Unassembled WGS sequence"/>
</dbReference>
<evidence type="ECO:0000256" key="7">
    <source>
        <dbReference type="SAM" id="MobiDB-lite"/>
    </source>
</evidence>
<dbReference type="InterPro" id="IPR002121">
    <property type="entry name" value="HRDC_dom"/>
</dbReference>
<dbReference type="SMART" id="SM00474">
    <property type="entry name" value="35EXOc"/>
    <property type="match status" value="1"/>
</dbReference>
<dbReference type="CDD" id="cd06142">
    <property type="entry name" value="RNaseD_exo"/>
    <property type="match status" value="1"/>
</dbReference>
<dbReference type="NCBIfam" id="TIGR01388">
    <property type="entry name" value="rnd"/>
    <property type="match status" value="1"/>
</dbReference>
<comment type="similarity">
    <text evidence="6">Belongs to the RNase D family.</text>
</comment>
<evidence type="ECO:0000256" key="4">
    <source>
        <dbReference type="ARBA" id="ARBA00022801"/>
    </source>
</evidence>
<dbReference type="InterPro" id="IPR002562">
    <property type="entry name" value="3'-5'_exonuclease_dom"/>
</dbReference>
<dbReference type="InterPro" id="IPR006292">
    <property type="entry name" value="RNase_D"/>
</dbReference>
<evidence type="ECO:0000313" key="10">
    <source>
        <dbReference type="Proteomes" id="UP001181622"/>
    </source>
</evidence>
<dbReference type="SUPFAM" id="SSF47819">
    <property type="entry name" value="HRDC-like"/>
    <property type="match status" value="2"/>
</dbReference>
<dbReference type="EMBL" id="JADBEO010000018">
    <property type="protein sequence ID" value="MDR4307013.1"/>
    <property type="molecule type" value="Genomic_DNA"/>
</dbReference>
<dbReference type="InterPro" id="IPR051086">
    <property type="entry name" value="RNase_D-like"/>
</dbReference>
<keyword evidence="4 6" id="KW-0378">Hydrolase</keyword>
<keyword evidence="3 6" id="KW-0540">Nuclease</keyword>
<comment type="caution">
    <text evidence="9">The sequence shown here is derived from an EMBL/GenBank/DDBJ whole genome shotgun (WGS) entry which is preliminary data.</text>
</comment>
<dbReference type="RefSeq" id="WP_309391440.1">
    <property type="nucleotide sequence ID" value="NZ_JADBEO010000018.1"/>
</dbReference>
<dbReference type="Pfam" id="PF00570">
    <property type="entry name" value="HRDC"/>
    <property type="match status" value="1"/>
</dbReference>
<evidence type="ECO:0000256" key="5">
    <source>
        <dbReference type="ARBA" id="ARBA00022839"/>
    </source>
</evidence>
<accession>A0ABU1DFV9</accession>
<comment type="cofactor">
    <cofactor evidence="6">
        <name>a divalent metal cation</name>
        <dbReference type="ChEBI" id="CHEBI:60240"/>
    </cofactor>
</comment>
<dbReference type="HAMAP" id="MF_01899">
    <property type="entry name" value="RNase_D"/>
    <property type="match status" value="1"/>
</dbReference>
<protein>
    <recommendedName>
        <fullName evidence="6">Ribonuclease D</fullName>
        <shortName evidence="6">RNase D</shortName>
        <ecNumber evidence="6">3.1.13.5</ecNumber>
    </recommendedName>
</protein>
<dbReference type="SUPFAM" id="SSF53098">
    <property type="entry name" value="Ribonuclease H-like"/>
    <property type="match status" value="1"/>
</dbReference>
<organism evidence="9 10">
    <name type="scientific">Chelatococcus sambhunathii</name>
    <dbReference type="NCBI Taxonomy" id="363953"/>
    <lineage>
        <taxon>Bacteria</taxon>
        <taxon>Pseudomonadati</taxon>
        <taxon>Pseudomonadota</taxon>
        <taxon>Alphaproteobacteria</taxon>
        <taxon>Hyphomicrobiales</taxon>
        <taxon>Chelatococcaceae</taxon>
        <taxon>Chelatococcus</taxon>
    </lineage>
</organism>
<dbReference type="PROSITE" id="PS50967">
    <property type="entry name" value="HRDC"/>
    <property type="match status" value="1"/>
</dbReference>
<dbReference type="EC" id="3.1.13.5" evidence="6"/>
<evidence type="ECO:0000256" key="1">
    <source>
        <dbReference type="ARBA" id="ARBA00022490"/>
    </source>
</evidence>
<feature type="region of interest" description="Disordered" evidence="7">
    <location>
        <begin position="378"/>
        <end position="416"/>
    </location>
</feature>
<comment type="subcellular location">
    <subcellularLocation>
        <location evidence="6">Cytoplasm</location>
    </subcellularLocation>
</comment>
<feature type="domain" description="HRDC" evidence="8">
    <location>
        <begin position="207"/>
        <end position="288"/>
    </location>
</feature>
<dbReference type="Gene3D" id="1.10.150.80">
    <property type="entry name" value="HRDC domain"/>
    <property type="match status" value="1"/>
</dbReference>
<dbReference type="GO" id="GO:0033890">
    <property type="term" value="F:ribonuclease D activity"/>
    <property type="evidence" value="ECO:0007669"/>
    <property type="project" value="UniProtKB-EC"/>
</dbReference>
<keyword evidence="5 6" id="KW-0269">Exonuclease</keyword>
<feature type="compositionally biased region" description="Low complexity" evidence="7">
    <location>
        <begin position="405"/>
        <end position="416"/>
    </location>
</feature>
<dbReference type="InterPro" id="IPR036397">
    <property type="entry name" value="RNaseH_sf"/>
</dbReference>
<name>A0ABU1DFV9_9HYPH</name>
<dbReference type="PANTHER" id="PTHR47649:SF1">
    <property type="entry name" value="RIBONUCLEASE D"/>
    <property type="match status" value="1"/>
</dbReference>
<gene>
    <name evidence="6 9" type="primary">rnd</name>
    <name evidence="9" type="ORF">IHQ68_10320</name>
</gene>
<evidence type="ECO:0000256" key="2">
    <source>
        <dbReference type="ARBA" id="ARBA00022694"/>
    </source>
</evidence>